<proteinExistence type="inferred from homology"/>
<dbReference type="InterPro" id="IPR012910">
    <property type="entry name" value="Plug_dom"/>
</dbReference>
<keyword evidence="9 10" id="KW-0998">Cell outer membrane</keyword>
<evidence type="ECO:0000313" key="15">
    <source>
        <dbReference type="Proteomes" id="UP000193804"/>
    </source>
</evidence>
<evidence type="ECO:0000256" key="7">
    <source>
        <dbReference type="ARBA" id="ARBA00023136"/>
    </source>
</evidence>
<dbReference type="InterPro" id="IPR039426">
    <property type="entry name" value="TonB-dep_rcpt-like"/>
</dbReference>
<evidence type="ECO:0000256" key="3">
    <source>
        <dbReference type="ARBA" id="ARBA00022452"/>
    </source>
</evidence>
<dbReference type="Pfam" id="PF07715">
    <property type="entry name" value="Plug"/>
    <property type="match status" value="1"/>
</dbReference>
<evidence type="ECO:0000256" key="4">
    <source>
        <dbReference type="ARBA" id="ARBA00022692"/>
    </source>
</evidence>
<dbReference type="EMBL" id="FXAW01000005">
    <property type="protein sequence ID" value="SMG38602.1"/>
    <property type="molecule type" value="Genomic_DNA"/>
</dbReference>
<dbReference type="RefSeq" id="WP_139828030.1">
    <property type="nucleotide sequence ID" value="NZ_FXAW01000005.1"/>
</dbReference>
<accession>A0A1X7KCG3</accession>
<evidence type="ECO:0000256" key="2">
    <source>
        <dbReference type="ARBA" id="ARBA00022448"/>
    </source>
</evidence>
<evidence type="ECO:0000256" key="11">
    <source>
        <dbReference type="RuleBase" id="RU003357"/>
    </source>
</evidence>
<dbReference type="Gene3D" id="2.40.170.20">
    <property type="entry name" value="TonB-dependent receptor, beta-barrel domain"/>
    <property type="match status" value="1"/>
</dbReference>
<dbReference type="InterPro" id="IPR000531">
    <property type="entry name" value="Beta-barrel_TonB"/>
</dbReference>
<dbReference type="GO" id="GO:0015344">
    <property type="term" value="F:siderophore uptake transmembrane transporter activity"/>
    <property type="evidence" value="ECO:0007669"/>
    <property type="project" value="TreeGrafter"/>
</dbReference>
<evidence type="ECO:0000256" key="1">
    <source>
        <dbReference type="ARBA" id="ARBA00004571"/>
    </source>
</evidence>
<evidence type="ECO:0000259" key="12">
    <source>
        <dbReference type="Pfam" id="PF00593"/>
    </source>
</evidence>
<dbReference type="STRING" id="1028.SAMN05661096_02553"/>
<keyword evidence="15" id="KW-1185">Reference proteome</keyword>
<evidence type="ECO:0000256" key="5">
    <source>
        <dbReference type="ARBA" id="ARBA00022729"/>
    </source>
</evidence>
<evidence type="ECO:0000256" key="10">
    <source>
        <dbReference type="PROSITE-ProRule" id="PRU01360"/>
    </source>
</evidence>
<dbReference type="Proteomes" id="UP000193804">
    <property type="component" value="Unassembled WGS sequence"/>
</dbReference>
<reference evidence="15" key="1">
    <citation type="submission" date="2017-04" db="EMBL/GenBank/DDBJ databases">
        <authorList>
            <person name="Varghese N."/>
            <person name="Submissions S."/>
        </authorList>
    </citation>
    <scope>NUCLEOTIDE SEQUENCE [LARGE SCALE GENOMIC DNA]</scope>
    <source>
        <strain evidence="15">DSM 4125</strain>
    </source>
</reference>
<dbReference type="Gene3D" id="2.170.130.10">
    <property type="entry name" value="TonB-dependent receptor, plug domain"/>
    <property type="match status" value="1"/>
</dbReference>
<dbReference type="PANTHER" id="PTHR30069">
    <property type="entry name" value="TONB-DEPENDENT OUTER MEMBRANE RECEPTOR"/>
    <property type="match status" value="1"/>
</dbReference>
<organism evidence="14 15">
    <name type="scientific">Marivirga sericea</name>
    <dbReference type="NCBI Taxonomy" id="1028"/>
    <lineage>
        <taxon>Bacteria</taxon>
        <taxon>Pseudomonadati</taxon>
        <taxon>Bacteroidota</taxon>
        <taxon>Cytophagia</taxon>
        <taxon>Cytophagales</taxon>
        <taxon>Marivirgaceae</taxon>
        <taxon>Marivirga</taxon>
    </lineage>
</organism>
<dbReference type="SUPFAM" id="SSF49464">
    <property type="entry name" value="Carboxypeptidase regulatory domain-like"/>
    <property type="match status" value="1"/>
</dbReference>
<sequence length="871" mass="98493">MKYLNLLVPLFLLLFTINSIQAQGLKDVKISISQKNIPAVDLLNKLENQYEIEFRYKYEWLEDIVLNVEAQQEPIEDFFKEYFGSKGLSLMFKEPNYFILLKDSPKQIEISAESSEDRSEVITLGNIDSDAEEATLYGTVKSAETGEILPGITIISLEENKGTVSSTNGKYSLVLPVGFHTVKFQSLETGNFEISIVLNSSSNLDVKLYKDFVQLNEVVVTAKAFDENISETVTGVERMTLEEIEKMPAFLGEADVIKSITSLPGVSLTGEASAGFNVRGSGVGANLVLLDNGTLYNSSHLFGVFSAFSADNIGSIEIYKGAVPARFGGRISSVLNMEMRSGSKQKVKGNGGIGVISSRFNIETPIIKDKSSILTGFRVAYPNYLINAVDNFDLKRSSTFFGDWSLKYDHSINESNKILVTAYTSRDEFTVSNDVSYEYNNLVGSVQWNQNLNENLSSKLNYNYSQYNYTLNEEVDEQQSFGLYSVIENNKLNYEFEFTGFEKNLIEFGFNNVLYNLQPGKFNQNNNSLLVVSDLTNESAIESAIYLSDEVEFTDNISAYGGLRYSYYSGGRDSLSANFGGFEPRLSLNYRIDSKSSIKAGYSKMRQYIHLISNTASVTPVDIWKLSNQEIAPTVSDQYTIGYFRNFDYNNFEASAEFYYRDIENLIDYKNGANLFANDEIEEELVQGKGVAYGAEFYLKKNRGRLTGWVSYTYSRSLIIIDGESSSETINNGNPFPTNFDQPHNITFLGNFELSKRFDISANFQYNTGRPITYPESTFDFNGIRIANYSERNQYRIPDYHRLDLSFHMASSLKKKKNIEADWTLTLYNVYSRRNAYSVFFRSSESLRVLNSYRLAIIGQIVPALTYNFKF</sequence>
<keyword evidence="4 10" id="KW-0812">Transmembrane</keyword>
<dbReference type="Pfam" id="PF00593">
    <property type="entry name" value="TonB_dep_Rec_b-barrel"/>
    <property type="match status" value="1"/>
</dbReference>
<dbReference type="GO" id="GO:0009279">
    <property type="term" value="C:cell outer membrane"/>
    <property type="evidence" value="ECO:0007669"/>
    <property type="project" value="UniProtKB-SubCell"/>
</dbReference>
<keyword evidence="5" id="KW-0732">Signal</keyword>
<evidence type="ECO:0000313" key="14">
    <source>
        <dbReference type="EMBL" id="SMG38602.1"/>
    </source>
</evidence>
<evidence type="ECO:0000256" key="6">
    <source>
        <dbReference type="ARBA" id="ARBA00023077"/>
    </source>
</evidence>
<name>A0A1X7KCG3_9BACT</name>
<keyword evidence="7 10" id="KW-0472">Membrane</keyword>
<dbReference type="InterPro" id="IPR008969">
    <property type="entry name" value="CarboxyPept-like_regulatory"/>
</dbReference>
<dbReference type="PANTHER" id="PTHR30069:SF29">
    <property type="entry name" value="HEMOGLOBIN AND HEMOGLOBIN-HAPTOGLOBIN-BINDING PROTEIN 1-RELATED"/>
    <property type="match status" value="1"/>
</dbReference>
<dbReference type="AlphaFoldDB" id="A0A1X7KCG3"/>
<keyword evidence="3 10" id="KW-1134">Transmembrane beta strand</keyword>
<feature type="domain" description="TonB-dependent receptor plug" evidence="13">
    <location>
        <begin position="231"/>
        <end position="330"/>
    </location>
</feature>
<protein>
    <submittedName>
        <fullName evidence="14">Outer membrane receptor for ferrienterochelin and colicins</fullName>
    </submittedName>
</protein>
<dbReference type="Pfam" id="PF13715">
    <property type="entry name" value="CarbopepD_reg_2"/>
    <property type="match status" value="1"/>
</dbReference>
<keyword evidence="2 10" id="KW-0813">Transport</keyword>
<evidence type="ECO:0000256" key="8">
    <source>
        <dbReference type="ARBA" id="ARBA00023170"/>
    </source>
</evidence>
<dbReference type="OrthoDB" id="9758870at2"/>
<dbReference type="PROSITE" id="PS52016">
    <property type="entry name" value="TONB_DEPENDENT_REC_3"/>
    <property type="match status" value="1"/>
</dbReference>
<dbReference type="GO" id="GO:0044718">
    <property type="term" value="P:siderophore transmembrane transport"/>
    <property type="evidence" value="ECO:0007669"/>
    <property type="project" value="TreeGrafter"/>
</dbReference>
<keyword evidence="8 14" id="KW-0675">Receptor</keyword>
<dbReference type="Gene3D" id="2.60.40.1120">
    <property type="entry name" value="Carboxypeptidase-like, regulatory domain"/>
    <property type="match status" value="1"/>
</dbReference>
<evidence type="ECO:0000256" key="9">
    <source>
        <dbReference type="ARBA" id="ARBA00023237"/>
    </source>
</evidence>
<feature type="domain" description="TonB-dependent receptor-like beta-barrel" evidence="12">
    <location>
        <begin position="395"/>
        <end position="829"/>
    </location>
</feature>
<gene>
    <name evidence="14" type="ORF">SAMN05661096_02553</name>
</gene>
<dbReference type="InterPro" id="IPR036942">
    <property type="entry name" value="Beta-barrel_TonB_sf"/>
</dbReference>
<comment type="subcellular location">
    <subcellularLocation>
        <location evidence="1 10">Cell outer membrane</location>
        <topology evidence="1 10">Multi-pass membrane protein</topology>
    </subcellularLocation>
</comment>
<dbReference type="InterPro" id="IPR037066">
    <property type="entry name" value="Plug_dom_sf"/>
</dbReference>
<evidence type="ECO:0000259" key="13">
    <source>
        <dbReference type="Pfam" id="PF07715"/>
    </source>
</evidence>
<dbReference type="SUPFAM" id="SSF56935">
    <property type="entry name" value="Porins"/>
    <property type="match status" value="1"/>
</dbReference>
<comment type="similarity">
    <text evidence="10 11">Belongs to the TonB-dependent receptor family.</text>
</comment>
<keyword evidence="6 11" id="KW-0798">TonB box</keyword>